<dbReference type="GO" id="GO:0031124">
    <property type="term" value="P:mRNA 3'-end processing"/>
    <property type="evidence" value="ECO:0007669"/>
    <property type="project" value="InterPro"/>
</dbReference>
<dbReference type="PANTHER" id="PTHR12755">
    <property type="entry name" value="CLEAVAGE/POLYADENYLATION FACTOR IA SUBUNIT CLP1P"/>
    <property type="match status" value="1"/>
</dbReference>
<evidence type="ECO:0000259" key="7">
    <source>
        <dbReference type="Pfam" id="PF16575"/>
    </source>
</evidence>
<evidence type="ECO:0000256" key="3">
    <source>
        <dbReference type="ARBA" id="ARBA00019824"/>
    </source>
</evidence>
<evidence type="ECO:0000256" key="1">
    <source>
        <dbReference type="ARBA" id="ARBA00003798"/>
    </source>
</evidence>
<evidence type="ECO:0000313" key="8">
    <source>
        <dbReference type="EMBL" id="CAI0655208.1"/>
    </source>
</evidence>
<dbReference type="Pfam" id="PF16575">
    <property type="entry name" value="CLP1_P"/>
    <property type="match status" value="1"/>
</dbReference>
<keyword evidence="9" id="KW-1185">Reference proteome</keyword>
<evidence type="ECO:0000259" key="6">
    <source>
        <dbReference type="Pfam" id="PF06807"/>
    </source>
</evidence>
<dbReference type="InterPro" id="IPR027417">
    <property type="entry name" value="P-loop_NTPase"/>
</dbReference>
<dbReference type="Gene3D" id="2.40.30.330">
    <property type="entry name" value="Pre-mRNA cleavage complex subunit Clp1, C-terminal domain"/>
    <property type="match status" value="1"/>
</dbReference>
<dbReference type="InterPro" id="IPR038238">
    <property type="entry name" value="Clp1_C_sf"/>
</dbReference>
<keyword evidence="5" id="KW-0067">ATP-binding</keyword>
<evidence type="ECO:0000256" key="5">
    <source>
        <dbReference type="ARBA" id="ARBA00022840"/>
    </source>
</evidence>
<proteinExistence type="predicted"/>
<keyword evidence="4" id="KW-0547">Nucleotide-binding</keyword>
<comment type="function">
    <text evidence="1">Polynucleotide 5'-kinase involved in rRNA processing.</text>
</comment>
<sequence length="224" mass="24448">MAATVTSRFAQDPEAKSAGMIIDTFGISEKSTSGLDSFAHVVEELSANIIIVLGSATLNAEVQKRFASEKTSLGEPYSIVLLDKSEGVAERDEGFIQQVCEASIKEYFFGTVGRTLSPATQQVDFDSLTIYRLGDNSTYGGADDGLTRVDSSQLMAHWTLPVVYALVRDSPETIRTSNIMGYVYVADIDKEKRKLRILAPVGGRLGDRPLLMGKWPEPYINLLG</sequence>
<organism evidence="8 9">
    <name type="scientific">Colletotrichum noveboracense</name>
    <dbReference type="NCBI Taxonomy" id="2664923"/>
    <lineage>
        <taxon>Eukaryota</taxon>
        <taxon>Fungi</taxon>
        <taxon>Dikarya</taxon>
        <taxon>Ascomycota</taxon>
        <taxon>Pezizomycotina</taxon>
        <taxon>Sordariomycetes</taxon>
        <taxon>Hypocreomycetidae</taxon>
        <taxon>Glomerellales</taxon>
        <taxon>Glomerellaceae</taxon>
        <taxon>Colletotrichum</taxon>
        <taxon>Colletotrichum gloeosporioides species complex</taxon>
    </lineage>
</organism>
<feature type="domain" description="Clp1 P-loop" evidence="7">
    <location>
        <begin position="1"/>
        <end position="109"/>
    </location>
</feature>
<accession>A0A9W4S7P3</accession>
<dbReference type="InterPro" id="IPR032319">
    <property type="entry name" value="CLP1_P"/>
</dbReference>
<dbReference type="EMBL" id="CAMGZC010002714">
    <property type="protein sequence ID" value="CAI0655208.1"/>
    <property type="molecule type" value="Genomic_DNA"/>
</dbReference>
<reference evidence="8" key="1">
    <citation type="submission" date="2022-08" db="EMBL/GenBank/DDBJ databases">
        <authorList>
            <person name="Giroux E."/>
            <person name="Giroux E."/>
        </authorList>
    </citation>
    <scope>NUCLEOTIDE SEQUENCE</scope>
    <source>
        <strain evidence="8">H1091258</strain>
    </source>
</reference>
<dbReference type="GO" id="GO:0005634">
    <property type="term" value="C:nucleus"/>
    <property type="evidence" value="ECO:0007669"/>
    <property type="project" value="TreeGrafter"/>
</dbReference>
<dbReference type="Proteomes" id="UP001152533">
    <property type="component" value="Unassembled WGS sequence"/>
</dbReference>
<dbReference type="PANTHER" id="PTHR12755:SF6">
    <property type="entry name" value="POLYRIBONUCLEOTIDE 5'-HYDROXYL-KINASE CLP1"/>
    <property type="match status" value="1"/>
</dbReference>
<dbReference type="GO" id="GO:0006388">
    <property type="term" value="P:tRNA splicing, via endonucleolytic cleavage and ligation"/>
    <property type="evidence" value="ECO:0007669"/>
    <property type="project" value="TreeGrafter"/>
</dbReference>
<evidence type="ECO:0000256" key="4">
    <source>
        <dbReference type="ARBA" id="ARBA00022741"/>
    </source>
</evidence>
<dbReference type="GO" id="GO:0051731">
    <property type="term" value="F:polynucleotide 5'-hydroxyl-kinase activity"/>
    <property type="evidence" value="ECO:0007669"/>
    <property type="project" value="InterPro"/>
</dbReference>
<dbReference type="Pfam" id="PF06807">
    <property type="entry name" value="Clp1"/>
    <property type="match status" value="1"/>
</dbReference>
<name>A0A9W4S7P3_9PEZI</name>
<dbReference type="AlphaFoldDB" id="A0A9W4S7P3"/>
<dbReference type="InterPro" id="IPR010655">
    <property type="entry name" value="Clp1_C"/>
</dbReference>
<protein>
    <recommendedName>
        <fullName evidence="3">Polynucleotide 5'-hydroxyl-kinase GRC3</fullName>
    </recommendedName>
    <alternativeName>
        <fullName evidence="2">Polynucleotide 5'-hydroxyl-kinase grc3</fullName>
    </alternativeName>
</protein>
<gene>
    <name evidence="8" type="ORF">CGXH109_LOCUS146520</name>
</gene>
<dbReference type="InterPro" id="IPR045116">
    <property type="entry name" value="Clp1/Grc3"/>
</dbReference>
<feature type="domain" description="Clp1 C-terminal" evidence="6">
    <location>
        <begin position="116"/>
        <end position="217"/>
    </location>
</feature>
<dbReference type="Gene3D" id="3.40.50.300">
    <property type="entry name" value="P-loop containing nucleotide triphosphate hydrolases"/>
    <property type="match status" value="1"/>
</dbReference>
<dbReference type="GO" id="GO:0005524">
    <property type="term" value="F:ATP binding"/>
    <property type="evidence" value="ECO:0007669"/>
    <property type="project" value="UniProtKB-KW"/>
</dbReference>
<evidence type="ECO:0000313" key="9">
    <source>
        <dbReference type="Proteomes" id="UP001152533"/>
    </source>
</evidence>
<comment type="caution">
    <text evidence="8">The sequence shown here is derived from an EMBL/GenBank/DDBJ whole genome shotgun (WGS) entry which is preliminary data.</text>
</comment>
<evidence type="ECO:0000256" key="2">
    <source>
        <dbReference type="ARBA" id="ARBA00018706"/>
    </source>
</evidence>